<evidence type="ECO:0000313" key="2">
    <source>
        <dbReference type="Proteomes" id="UP001195914"/>
    </source>
</evidence>
<gene>
    <name evidence="1" type="ORF">X943_000896</name>
</gene>
<dbReference type="InterPro" id="IPR036249">
    <property type="entry name" value="Thioredoxin-like_sf"/>
</dbReference>
<dbReference type="Gene3D" id="3.40.30.10">
    <property type="entry name" value="Glutaredoxin"/>
    <property type="match status" value="1"/>
</dbReference>
<organism evidence="1 2">
    <name type="scientific">Babesia divergens</name>
    <dbReference type="NCBI Taxonomy" id="32595"/>
    <lineage>
        <taxon>Eukaryota</taxon>
        <taxon>Sar</taxon>
        <taxon>Alveolata</taxon>
        <taxon>Apicomplexa</taxon>
        <taxon>Aconoidasida</taxon>
        <taxon>Piroplasmida</taxon>
        <taxon>Babesiidae</taxon>
        <taxon>Babesia</taxon>
    </lineage>
</organism>
<dbReference type="EMBL" id="JAHBMH010000033">
    <property type="protein sequence ID" value="KAK1937304.1"/>
    <property type="molecule type" value="Genomic_DNA"/>
</dbReference>
<sequence>MPGHYRIAASLLRDSLLCANVSRCAGASSTQSSSVSRIRCGHYSSLGRPVLESSWHQQMVERAKGVYAGNPKIDDAMAEMLSSRHLILFMEGSLDHPKSLCAGNLSKIFTSLQITGISTVDLLQHPEILGYLCTHMNESVRNVLFKDGKPLLDYDHILELFKKGTLLQALELAPKPADNSTHKHFRDFLPVANY</sequence>
<dbReference type="PROSITE" id="PS51354">
    <property type="entry name" value="GLUTAREDOXIN_2"/>
    <property type="match status" value="1"/>
</dbReference>
<evidence type="ECO:0000313" key="1">
    <source>
        <dbReference type="EMBL" id="KAK1937304.1"/>
    </source>
</evidence>
<dbReference type="AlphaFoldDB" id="A0AAD9GF42"/>
<dbReference type="Proteomes" id="UP001195914">
    <property type="component" value="Unassembled WGS sequence"/>
</dbReference>
<accession>A0AAD9GF42</accession>
<reference evidence="1" key="2">
    <citation type="submission" date="2021-05" db="EMBL/GenBank/DDBJ databases">
        <authorList>
            <person name="Pain A."/>
        </authorList>
    </citation>
    <scope>NUCLEOTIDE SEQUENCE</scope>
    <source>
        <strain evidence="1">1802A</strain>
    </source>
</reference>
<comment type="caution">
    <text evidence="1">The sequence shown here is derived from an EMBL/GenBank/DDBJ whole genome shotgun (WGS) entry which is preliminary data.</text>
</comment>
<protein>
    <submittedName>
        <fullName evidence="1">Uncharacterized protein</fullName>
    </submittedName>
</protein>
<dbReference type="SUPFAM" id="SSF52833">
    <property type="entry name" value="Thioredoxin-like"/>
    <property type="match status" value="1"/>
</dbReference>
<name>A0AAD9GF42_BABDI</name>
<keyword evidence="2" id="KW-1185">Reference proteome</keyword>
<reference evidence="1" key="1">
    <citation type="journal article" date="2014" name="Nucleic Acids Res.">
        <title>The evolutionary dynamics of variant antigen genes in Babesia reveal a history of genomic innovation underlying host-parasite interaction.</title>
        <authorList>
            <person name="Jackson A.P."/>
            <person name="Otto T.D."/>
            <person name="Darby A."/>
            <person name="Ramaprasad A."/>
            <person name="Xia D."/>
            <person name="Echaide I.E."/>
            <person name="Farber M."/>
            <person name="Gahlot S."/>
            <person name="Gamble J."/>
            <person name="Gupta D."/>
            <person name="Gupta Y."/>
            <person name="Jackson L."/>
            <person name="Malandrin L."/>
            <person name="Malas T.B."/>
            <person name="Moussa E."/>
            <person name="Nair M."/>
            <person name="Reid A.J."/>
            <person name="Sanders M."/>
            <person name="Sharma J."/>
            <person name="Tracey A."/>
            <person name="Quail M.A."/>
            <person name="Weir W."/>
            <person name="Wastling J.M."/>
            <person name="Hall N."/>
            <person name="Willadsen P."/>
            <person name="Lingelbach K."/>
            <person name="Shiels B."/>
            <person name="Tait A."/>
            <person name="Berriman M."/>
            <person name="Allred D.R."/>
            <person name="Pain A."/>
        </authorList>
    </citation>
    <scope>NUCLEOTIDE SEQUENCE</scope>
    <source>
        <strain evidence="1">1802A</strain>
    </source>
</reference>
<proteinExistence type="predicted"/>